<keyword evidence="8" id="KW-1185">Reference proteome</keyword>
<evidence type="ECO:0000259" key="6">
    <source>
        <dbReference type="SMART" id="SM00244"/>
    </source>
</evidence>
<evidence type="ECO:0000313" key="8">
    <source>
        <dbReference type="Proteomes" id="UP000001880"/>
    </source>
</evidence>
<organism evidence="7 8">
    <name type="scientific">Haliangium ochraceum (strain DSM 14365 / JCM 11303 / SMP-2)</name>
    <dbReference type="NCBI Taxonomy" id="502025"/>
    <lineage>
        <taxon>Bacteria</taxon>
        <taxon>Pseudomonadati</taxon>
        <taxon>Myxococcota</taxon>
        <taxon>Polyangia</taxon>
        <taxon>Haliangiales</taxon>
        <taxon>Kofleriaceae</taxon>
        <taxon>Haliangium</taxon>
    </lineage>
</organism>
<reference evidence="7 8" key="1">
    <citation type="journal article" date="2010" name="Stand. Genomic Sci.">
        <title>Complete genome sequence of Haliangium ochraceum type strain (SMP-2).</title>
        <authorList>
            <consortium name="US DOE Joint Genome Institute (JGI-PGF)"/>
            <person name="Ivanova N."/>
            <person name="Daum C."/>
            <person name="Lang E."/>
            <person name="Abt B."/>
            <person name="Kopitz M."/>
            <person name="Saunders E."/>
            <person name="Lapidus A."/>
            <person name="Lucas S."/>
            <person name="Glavina Del Rio T."/>
            <person name="Nolan M."/>
            <person name="Tice H."/>
            <person name="Copeland A."/>
            <person name="Cheng J.F."/>
            <person name="Chen F."/>
            <person name="Bruce D."/>
            <person name="Goodwin L."/>
            <person name="Pitluck S."/>
            <person name="Mavromatis K."/>
            <person name="Pati A."/>
            <person name="Mikhailova N."/>
            <person name="Chen A."/>
            <person name="Palaniappan K."/>
            <person name="Land M."/>
            <person name="Hauser L."/>
            <person name="Chang Y.J."/>
            <person name="Jeffries C.D."/>
            <person name="Detter J.C."/>
            <person name="Brettin T."/>
            <person name="Rohde M."/>
            <person name="Goker M."/>
            <person name="Bristow J."/>
            <person name="Markowitz V."/>
            <person name="Eisen J.A."/>
            <person name="Hugenholtz P."/>
            <person name="Kyrpides N.C."/>
            <person name="Klenk H.P."/>
        </authorList>
    </citation>
    <scope>NUCLEOTIDE SEQUENCE [LARGE SCALE GENOMIC DNA]</scope>
    <source>
        <strain evidence="8">DSM 14365 / CIP 107738 / JCM 11303 / AJ 13395 / SMP-2</strain>
    </source>
</reference>
<dbReference type="SUPFAM" id="SSF117892">
    <property type="entry name" value="Band 7/SPFH domain"/>
    <property type="match status" value="1"/>
</dbReference>
<dbReference type="AlphaFoldDB" id="D0LJ15"/>
<dbReference type="PANTHER" id="PTHR13806">
    <property type="entry name" value="FLOTILLIN-RELATED"/>
    <property type="match status" value="1"/>
</dbReference>
<dbReference type="InterPro" id="IPR001107">
    <property type="entry name" value="Band_7"/>
</dbReference>
<dbReference type="GO" id="GO:0072659">
    <property type="term" value="P:protein localization to plasma membrane"/>
    <property type="evidence" value="ECO:0007669"/>
    <property type="project" value="TreeGrafter"/>
</dbReference>
<evidence type="ECO:0000256" key="2">
    <source>
        <dbReference type="ARBA" id="ARBA00007161"/>
    </source>
</evidence>
<dbReference type="GO" id="GO:0002020">
    <property type="term" value="F:protease binding"/>
    <property type="evidence" value="ECO:0007669"/>
    <property type="project" value="TreeGrafter"/>
</dbReference>
<evidence type="ECO:0000256" key="4">
    <source>
        <dbReference type="SAM" id="Coils"/>
    </source>
</evidence>
<dbReference type="InterPro" id="IPR036013">
    <property type="entry name" value="Band_7/SPFH_dom_sf"/>
</dbReference>
<feature type="coiled-coil region" evidence="4">
    <location>
        <begin position="159"/>
        <end position="289"/>
    </location>
</feature>
<dbReference type="GO" id="GO:0005886">
    <property type="term" value="C:plasma membrane"/>
    <property type="evidence" value="ECO:0007669"/>
    <property type="project" value="TreeGrafter"/>
</dbReference>
<evidence type="ECO:0000256" key="3">
    <source>
        <dbReference type="ARBA" id="ARBA00023136"/>
    </source>
</evidence>
<gene>
    <name evidence="7" type="ordered locus">Hoch_0403</name>
</gene>
<sequence length="430" mass="46710">MFPILFLIALAAAIAIAILVWKNLEICAPNEVLIFSGKRTKYAGREIGYRLVQGGRGFRWPLIEIVDRLDLTNMIIDIRVQGAYSKGGIPLNVDAVANVKIASVEPSIGNAIERLLGKSRDHIMTVARETLEGNLRGVLATLTPEEVNQDREKFADSLLQEADHDLSRLGLELDTLKIQNVSDDRGYLDSLGRRQSAAVIMRSRIAEAENKAHAAERSAANLETQEIAKIVAEIEKARADAERRIVDAQTRKDAMVAEARGQVEAQVAKARAEVEVQQARMEQVRLQLEADYVKPAEANRQQLIAQARGESATIIERGKATAEALRRVSATWREAGDSARQIFVAQKLNALIGSLMSTVGDISVQKVTFIDESLAKGGSNFAVNAAVTAEQLKHTLGVDVPALLERVGGGNGAGATRRTPATPPPKPAQR</sequence>
<dbReference type="eggNOG" id="COG2268">
    <property type="taxonomic scope" value="Bacteria"/>
</dbReference>
<keyword evidence="4" id="KW-0175">Coiled coil</keyword>
<feature type="compositionally biased region" description="Pro residues" evidence="5">
    <location>
        <begin position="421"/>
        <end position="430"/>
    </location>
</feature>
<dbReference type="CDD" id="cd03399">
    <property type="entry name" value="SPFH_flotillin"/>
    <property type="match status" value="1"/>
</dbReference>
<dbReference type="SMART" id="SM00244">
    <property type="entry name" value="PHB"/>
    <property type="match status" value="1"/>
</dbReference>
<dbReference type="InterPro" id="IPR027705">
    <property type="entry name" value="Flotillin_fam"/>
</dbReference>
<dbReference type="Gene3D" id="3.30.479.30">
    <property type="entry name" value="Band 7 domain"/>
    <property type="match status" value="1"/>
</dbReference>
<protein>
    <submittedName>
        <fullName evidence="7">Band 7 protein</fullName>
    </submittedName>
</protein>
<feature type="domain" description="Band 7" evidence="6">
    <location>
        <begin position="22"/>
        <end position="195"/>
    </location>
</feature>
<evidence type="ECO:0000313" key="7">
    <source>
        <dbReference type="EMBL" id="ACY13044.1"/>
    </source>
</evidence>
<dbReference type="PANTHER" id="PTHR13806:SF46">
    <property type="entry name" value="FLOTILLIN-1-RELATED"/>
    <property type="match status" value="1"/>
</dbReference>
<dbReference type="RefSeq" id="WP_012825671.1">
    <property type="nucleotide sequence ID" value="NC_013440.1"/>
</dbReference>
<proteinExistence type="inferred from homology"/>
<comment type="subcellular location">
    <subcellularLocation>
        <location evidence="1">Membrane</location>
        <topology evidence="1">Single-pass membrane protein</topology>
    </subcellularLocation>
</comment>
<dbReference type="OrthoDB" id="9786220at2"/>
<evidence type="ECO:0000256" key="1">
    <source>
        <dbReference type="ARBA" id="ARBA00004167"/>
    </source>
</evidence>
<dbReference type="Proteomes" id="UP000001880">
    <property type="component" value="Chromosome"/>
</dbReference>
<evidence type="ECO:0000256" key="5">
    <source>
        <dbReference type="SAM" id="MobiDB-lite"/>
    </source>
</evidence>
<accession>D0LJ15</accession>
<feature type="region of interest" description="Disordered" evidence="5">
    <location>
        <begin position="408"/>
        <end position="430"/>
    </location>
</feature>
<comment type="similarity">
    <text evidence="2">Belongs to the band 7/mec-2 family. Flotillin subfamily.</text>
</comment>
<dbReference type="Pfam" id="PF01145">
    <property type="entry name" value="Band_7"/>
    <property type="match status" value="1"/>
</dbReference>
<keyword evidence="3" id="KW-0472">Membrane</keyword>
<dbReference type="EMBL" id="CP001804">
    <property type="protein sequence ID" value="ACY13044.1"/>
    <property type="molecule type" value="Genomic_DNA"/>
</dbReference>
<dbReference type="STRING" id="502025.Hoch_0403"/>
<dbReference type="HOGENOM" id="CLU_039480_0_0_7"/>
<dbReference type="KEGG" id="hoh:Hoch_0403"/>
<name>D0LJ15_HALO1</name>